<dbReference type="RefSeq" id="WP_094454570.1">
    <property type="nucleotide sequence ID" value="NZ_NMVJ01000007.1"/>
</dbReference>
<dbReference type="InterPro" id="IPR016181">
    <property type="entry name" value="Acyl_CoA_acyltransferase"/>
</dbReference>
<keyword evidence="3" id="KW-1185">Reference proteome</keyword>
<sequence length="172" mass="19353">MATGRFRIKQAAPEELLPAARTVAACWRETYPFADAVFDMKDARTPQQAEGWDLRSQLGEYFWIVVDHEAEPEPDGLRPIVGVAHAAVSEEKNAPTPLLLDLMYLRQLAQGSGIADRLIEMAIGDAPAYLWVLERNERALAFYRRHGFELDGVRKPLTGGMEGWDDLRMVRG</sequence>
<comment type="caution">
    <text evidence="2">The sequence shown here is derived from an EMBL/GenBank/DDBJ whole genome shotgun (WGS) entry which is preliminary data.</text>
</comment>
<evidence type="ECO:0000313" key="2">
    <source>
        <dbReference type="EMBL" id="OYN90356.1"/>
    </source>
</evidence>
<accession>A0A255EFQ5</accession>
<name>A0A255EFQ5_9ACTN</name>
<reference evidence="2 3" key="1">
    <citation type="submission" date="2017-07" db="EMBL/GenBank/DDBJ databases">
        <title>Draft whole genome sequences of clinical Proprionibacteriaceae strains.</title>
        <authorList>
            <person name="Bernier A.-M."/>
            <person name="Bernard K."/>
            <person name="Domingo M.-C."/>
        </authorList>
    </citation>
    <scope>NUCLEOTIDE SEQUENCE [LARGE SCALE GENOMIC DNA]</scope>
    <source>
        <strain evidence="2 3">NML 150081</strain>
    </source>
</reference>
<dbReference type="GO" id="GO:0016747">
    <property type="term" value="F:acyltransferase activity, transferring groups other than amino-acyl groups"/>
    <property type="evidence" value="ECO:0007669"/>
    <property type="project" value="InterPro"/>
</dbReference>
<evidence type="ECO:0000313" key="3">
    <source>
        <dbReference type="Proteomes" id="UP000216300"/>
    </source>
</evidence>
<dbReference type="Pfam" id="PF13508">
    <property type="entry name" value="Acetyltransf_7"/>
    <property type="match status" value="1"/>
</dbReference>
<gene>
    <name evidence="2" type="ORF">CGZ91_09360</name>
</gene>
<evidence type="ECO:0000259" key="1">
    <source>
        <dbReference type="PROSITE" id="PS51186"/>
    </source>
</evidence>
<dbReference type="SUPFAM" id="SSF55729">
    <property type="entry name" value="Acyl-CoA N-acyltransferases (Nat)"/>
    <property type="match status" value="1"/>
</dbReference>
<feature type="domain" description="N-acetyltransferase" evidence="1">
    <location>
        <begin position="6"/>
        <end position="172"/>
    </location>
</feature>
<dbReference type="OrthoDB" id="5243635at2"/>
<dbReference type="Proteomes" id="UP000216300">
    <property type="component" value="Unassembled WGS sequence"/>
</dbReference>
<protein>
    <recommendedName>
        <fullName evidence="1">N-acetyltransferase domain-containing protein</fullName>
    </recommendedName>
</protein>
<dbReference type="InterPro" id="IPR000182">
    <property type="entry name" value="GNAT_dom"/>
</dbReference>
<dbReference type="AlphaFoldDB" id="A0A255EFQ5"/>
<dbReference type="EMBL" id="NMVJ01000007">
    <property type="protein sequence ID" value="OYN90356.1"/>
    <property type="molecule type" value="Genomic_DNA"/>
</dbReference>
<dbReference type="Gene3D" id="3.40.630.30">
    <property type="match status" value="1"/>
</dbReference>
<dbReference type="PROSITE" id="PS51186">
    <property type="entry name" value="GNAT"/>
    <property type="match status" value="1"/>
</dbReference>
<organism evidence="2 3">
    <name type="scientific">Parenemella sanctibonifatiensis</name>
    <dbReference type="NCBI Taxonomy" id="2016505"/>
    <lineage>
        <taxon>Bacteria</taxon>
        <taxon>Bacillati</taxon>
        <taxon>Actinomycetota</taxon>
        <taxon>Actinomycetes</taxon>
        <taxon>Propionibacteriales</taxon>
        <taxon>Propionibacteriaceae</taxon>
        <taxon>Parenemella</taxon>
    </lineage>
</organism>
<proteinExistence type="predicted"/>